<proteinExistence type="predicted"/>
<accession>A0A9N8DR27</accession>
<organism evidence="2 3">
    <name type="scientific">Seminavis robusta</name>
    <dbReference type="NCBI Taxonomy" id="568900"/>
    <lineage>
        <taxon>Eukaryota</taxon>
        <taxon>Sar</taxon>
        <taxon>Stramenopiles</taxon>
        <taxon>Ochrophyta</taxon>
        <taxon>Bacillariophyta</taxon>
        <taxon>Bacillariophyceae</taxon>
        <taxon>Bacillariophycidae</taxon>
        <taxon>Naviculales</taxon>
        <taxon>Naviculaceae</taxon>
        <taxon>Seminavis</taxon>
    </lineage>
</organism>
<protein>
    <submittedName>
        <fullName evidence="2">Uncharacterized protein</fullName>
    </submittedName>
</protein>
<feature type="region of interest" description="Disordered" evidence="1">
    <location>
        <begin position="1"/>
        <end position="47"/>
    </location>
</feature>
<keyword evidence="3" id="KW-1185">Reference proteome</keyword>
<sequence length="216" mass="23203">MSSSAMSTPSKVRGTDHLPSLQETKKPPLVGKAAAVVNSNSQSSDVMETPVCKSAKEAIADDVTVVKDNLNGLSVGNRLPSSSERRREKQERLANDSPGTAFDNLLIDYHRQKLRPEARARMEALGIDPGLSPTTAICASLDKVEATNKRQIDRLKLRPEALAKLEAAGINPETTPNTAVCAILDKVEAMNKRKVGPDDDAVEGLSQHLRATLGDN</sequence>
<gene>
    <name evidence="2" type="ORF">SEMRO_295_G110360.1</name>
</gene>
<evidence type="ECO:0000313" key="3">
    <source>
        <dbReference type="Proteomes" id="UP001153069"/>
    </source>
</evidence>
<feature type="compositionally biased region" description="Basic and acidic residues" evidence="1">
    <location>
        <begin position="83"/>
        <end position="94"/>
    </location>
</feature>
<feature type="region of interest" description="Disordered" evidence="1">
    <location>
        <begin position="72"/>
        <end position="101"/>
    </location>
</feature>
<feature type="compositionally biased region" description="Low complexity" evidence="1">
    <location>
        <begin position="33"/>
        <end position="44"/>
    </location>
</feature>
<dbReference type="EMBL" id="CAICTM010000294">
    <property type="protein sequence ID" value="CAB9507157.1"/>
    <property type="molecule type" value="Genomic_DNA"/>
</dbReference>
<dbReference type="AlphaFoldDB" id="A0A9N8DR27"/>
<dbReference type="Proteomes" id="UP001153069">
    <property type="component" value="Unassembled WGS sequence"/>
</dbReference>
<evidence type="ECO:0000256" key="1">
    <source>
        <dbReference type="SAM" id="MobiDB-lite"/>
    </source>
</evidence>
<name>A0A9N8DR27_9STRA</name>
<evidence type="ECO:0000313" key="2">
    <source>
        <dbReference type="EMBL" id="CAB9507157.1"/>
    </source>
</evidence>
<comment type="caution">
    <text evidence="2">The sequence shown here is derived from an EMBL/GenBank/DDBJ whole genome shotgun (WGS) entry which is preliminary data.</text>
</comment>
<reference evidence="2" key="1">
    <citation type="submission" date="2020-06" db="EMBL/GenBank/DDBJ databases">
        <authorList>
            <consortium name="Plant Systems Biology data submission"/>
        </authorList>
    </citation>
    <scope>NUCLEOTIDE SEQUENCE</scope>
    <source>
        <strain evidence="2">D6</strain>
    </source>
</reference>
<feature type="compositionally biased region" description="Polar residues" evidence="1">
    <location>
        <begin position="1"/>
        <end position="10"/>
    </location>
</feature>